<comment type="caution">
    <text evidence="3">The sequence shown here is derived from an EMBL/GenBank/DDBJ whole genome shotgun (WGS) entry which is preliminary data.</text>
</comment>
<dbReference type="EMBL" id="JAERTX010000014">
    <property type="protein sequence ID" value="MBM9461199.1"/>
    <property type="molecule type" value="Genomic_DNA"/>
</dbReference>
<dbReference type="GO" id="GO:0003824">
    <property type="term" value="F:catalytic activity"/>
    <property type="evidence" value="ECO:0007669"/>
    <property type="project" value="InterPro"/>
</dbReference>
<evidence type="ECO:0000313" key="3">
    <source>
        <dbReference type="EMBL" id="MBM9461199.1"/>
    </source>
</evidence>
<comment type="similarity">
    <text evidence="1 2">Belongs to the enoyl-CoA hydratase/isomerase family.</text>
</comment>
<reference evidence="3" key="1">
    <citation type="submission" date="2021-01" db="EMBL/GenBank/DDBJ databases">
        <title>Novel species in genus Nocardioides.</title>
        <authorList>
            <person name="Zhang G."/>
        </authorList>
    </citation>
    <scope>NUCLEOTIDE SEQUENCE</scope>
    <source>
        <strain evidence="3">Zg-536</strain>
    </source>
</reference>
<dbReference type="PROSITE" id="PS00166">
    <property type="entry name" value="ENOYL_COA_HYDRATASE"/>
    <property type="match status" value="1"/>
</dbReference>
<proteinExistence type="inferred from homology"/>
<name>A0A939BU12_9ACTN</name>
<dbReference type="Gene3D" id="3.90.226.10">
    <property type="entry name" value="2-enoyl-CoA Hydratase, Chain A, domain 1"/>
    <property type="match status" value="1"/>
</dbReference>
<dbReference type="PANTHER" id="PTHR43459:SF1">
    <property type="entry name" value="EG:BACN32G11.4 PROTEIN"/>
    <property type="match status" value="1"/>
</dbReference>
<gene>
    <name evidence="3" type="ORF">JK386_14955</name>
</gene>
<evidence type="ECO:0000256" key="1">
    <source>
        <dbReference type="ARBA" id="ARBA00005254"/>
    </source>
</evidence>
<protein>
    <submittedName>
        <fullName evidence="3">Enoyl-CoA hydratase/isomerase family protein</fullName>
    </submittedName>
</protein>
<dbReference type="Proteomes" id="UP000663791">
    <property type="component" value="Unassembled WGS sequence"/>
</dbReference>
<dbReference type="InterPro" id="IPR014748">
    <property type="entry name" value="Enoyl-CoA_hydra_C"/>
</dbReference>
<keyword evidence="4" id="KW-1185">Reference proteome</keyword>
<evidence type="ECO:0000313" key="4">
    <source>
        <dbReference type="Proteomes" id="UP000663791"/>
    </source>
</evidence>
<dbReference type="CDD" id="cd06558">
    <property type="entry name" value="crotonase-like"/>
    <property type="match status" value="1"/>
</dbReference>
<dbReference type="Gene3D" id="1.10.12.10">
    <property type="entry name" value="Lyase 2-enoyl-coa Hydratase, Chain A, domain 2"/>
    <property type="match status" value="1"/>
</dbReference>
<dbReference type="AlphaFoldDB" id="A0A939BU12"/>
<dbReference type="InterPro" id="IPR018376">
    <property type="entry name" value="Enoyl-CoA_hyd/isom_CS"/>
</dbReference>
<dbReference type="Pfam" id="PF00378">
    <property type="entry name" value="ECH_1"/>
    <property type="match status" value="1"/>
</dbReference>
<dbReference type="InterPro" id="IPR029045">
    <property type="entry name" value="ClpP/crotonase-like_dom_sf"/>
</dbReference>
<dbReference type="SUPFAM" id="SSF52096">
    <property type="entry name" value="ClpP/crotonase"/>
    <property type="match status" value="1"/>
</dbReference>
<dbReference type="PANTHER" id="PTHR43459">
    <property type="entry name" value="ENOYL-COA HYDRATASE"/>
    <property type="match status" value="1"/>
</dbReference>
<accession>A0A939BU12</accession>
<sequence>MSGLRTSRPEAGVVLLQMHRPEHGNALDVELKTALRDTLAEVAADDTARAVVLAGNEQVFTVGQDLAELHEALRRDPARAGDTVAEHYNPITRLLATMPKPVVAAVSGTCVGAGLGFALACDLQVWGEGTTLGTAFAKVGLTCDSGLSATLARSVGAARAARLVLLAETFPVEQGLEWGLAGDLVAPGEVLPTALALAGRLATGPTRSYAASKRLLADAGHRDLEASLAAEAAEQSVLGTTVDHLEAVGSFLARRRPVFTGA</sequence>
<dbReference type="InterPro" id="IPR001753">
    <property type="entry name" value="Enoyl-CoA_hydra/iso"/>
</dbReference>
<dbReference type="RefSeq" id="WP_205292515.1">
    <property type="nucleotide sequence ID" value="NZ_CP074406.1"/>
</dbReference>
<organism evidence="3 4">
    <name type="scientific">Nocardioides faecalis</name>
    <dbReference type="NCBI Taxonomy" id="2803858"/>
    <lineage>
        <taxon>Bacteria</taxon>
        <taxon>Bacillati</taxon>
        <taxon>Actinomycetota</taxon>
        <taxon>Actinomycetes</taxon>
        <taxon>Propionibacteriales</taxon>
        <taxon>Nocardioidaceae</taxon>
        <taxon>Nocardioides</taxon>
    </lineage>
</organism>
<evidence type="ECO:0000256" key="2">
    <source>
        <dbReference type="RuleBase" id="RU003707"/>
    </source>
</evidence>